<keyword evidence="2" id="KW-0722">Serine protease inhibitor</keyword>
<name>A0A225V5N8_9STRA</name>
<dbReference type="PANTHER" id="PTHR10913:SF45">
    <property type="entry name" value="FOLLISTATIN, ISOFORM A-RELATED"/>
    <property type="match status" value="1"/>
</dbReference>
<dbReference type="CDD" id="cd00104">
    <property type="entry name" value="KAZAL_FS"/>
    <property type="match status" value="1"/>
</dbReference>
<dbReference type="SUPFAM" id="SSF100895">
    <property type="entry name" value="Kazal-type serine protease inhibitors"/>
    <property type="match status" value="1"/>
</dbReference>
<keyword evidence="1" id="KW-0646">Protease inhibitor</keyword>
<evidence type="ECO:0000256" key="1">
    <source>
        <dbReference type="ARBA" id="ARBA00022690"/>
    </source>
</evidence>
<dbReference type="SMART" id="SM00280">
    <property type="entry name" value="KAZAL"/>
    <property type="match status" value="1"/>
</dbReference>
<dbReference type="PROSITE" id="PS51465">
    <property type="entry name" value="KAZAL_2"/>
    <property type="match status" value="1"/>
</dbReference>
<evidence type="ECO:0000313" key="6">
    <source>
        <dbReference type="EMBL" id="OWZ00289.1"/>
    </source>
</evidence>
<dbReference type="Pfam" id="PF00050">
    <property type="entry name" value="Kazal_1"/>
    <property type="match status" value="1"/>
</dbReference>
<protein>
    <submittedName>
        <fullName evidence="6">Kazal-like serine protease inhibitor</fullName>
    </submittedName>
</protein>
<dbReference type="GO" id="GO:0005576">
    <property type="term" value="C:extracellular region"/>
    <property type="evidence" value="ECO:0007669"/>
    <property type="project" value="TreeGrafter"/>
</dbReference>
<sequence>MKFAVWLLLATLAVIGTSGEGSTSGIMLNDTCARTCNDEYKPVCGTNGFTYGNECKLRLADCQSLKAIWKQSDGPCP</sequence>
<evidence type="ECO:0000256" key="2">
    <source>
        <dbReference type="ARBA" id="ARBA00022900"/>
    </source>
</evidence>
<dbReference type="Proteomes" id="UP000198211">
    <property type="component" value="Unassembled WGS sequence"/>
</dbReference>
<evidence type="ECO:0000313" key="7">
    <source>
        <dbReference type="Proteomes" id="UP000198211"/>
    </source>
</evidence>
<dbReference type="Gene3D" id="3.30.60.30">
    <property type="match status" value="1"/>
</dbReference>
<dbReference type="InterPro" id="IPR036058">
    <property type="entry name" value="Kazal_dom_sf"/>
</dbReference>
<dbReference type="EMBL" id="NBNE01007739">
    <property type="protein sequence ID" value="OWZ00289.1"/>
    <property type="molecule type" value="Genomic_DNA"/>
</dbReference>
<reference evidence="7" key="1">
    <citation type="submission" date="2017-03" db="EMBL/GenBank/DDBJ databases">
        <title>Phytopthora megakarya and P. palmivora, two closely related causual agents of cacao black pod achieved similar genome size and gene model numbers by different mechanisms.</title>
        <authorList>
            <person name="Ali S."/>
            <person name="Shao J."/>
            <person name="Larry D.J."/>
            <person name="Kronmiller B."/>
            <person name="Shen D."/>
            <person name="Strem M.D."/>
            <person name="Melnick R.L."/>
            <person name="Guiltinan M.J."/>
            <person name="Tyler B.M."/>
            <person name="Meinhardt L.W."/>
            <person name="Bailey B.A."/>
        </authorList>
    </citation>
    <scope>NUCLEOTIDE SEQUENCE [LARGE SCALE GENOMIC DNA]</scope>
    <source>
        <strain evidence="7">zdho120</strain>
    </source>
</reference>
<accession>A0A225V5N8</accession>
<keyword evidence="3" id="KW-1015">Disulfide bond</keyword>
<dbReference type="InterPro" id="IPR050653">
    <property type="entry name" value="Prot_Inhib_GrowthFact_Antg"/>
</dbReference>
<feature type="signal peptide" evidence="4">
    <location>
        <begin position="1"/>
        <end position="19"/>
    </location>
</feature>
<organism evidence="6 7">
    <name type="scientific">Phytophthora megakarya</name>
    <dbReference type="NCBI Taxonomy" id="4795"/>
    <lineage>
        <taxon>Eukaryota</taxon>
        <taxon>Sar</taxon>
        <taxon>Stramenopiles</taxon>
        <taxon>Oomycota</taxon>
        <taxon>Peronosporomycetes</taxon>
        <taxon>Peronosporales</taxon>
        <taxon>Peronosporaceae</taxon>
        <taxon>Phytophthora</taxon>
    </lineage>
</organism>
<gene>
    <name evidence="6" type="ORF">PHMEG_00028553</name>
</gene>
<evidence type="ECO:0000256" key="3">
    <source>
        <dbReference type="ARBA" id="ARBA00023157"/>
    </source>
</evidence>
<evidence type="ECO:0000256" key="4">
    <source>
        <dbReference type="SAM" id="SignalP"/>
    </source>
</evidence>
<dbReference type="PANTHER" id="PTHR10913">
    <property type="entry name" value="FOLLISTATIN-RELATED"/>
    <property type="match status" value="1"/>
</dbReference>
<dbReference type="InterPro" id="IPR002350">
    <property type="entry name" value="Kazal_dom"/>
</dbReference>
<feature type="chain" id="PRO_5012398055" evidence="4">
    <location>
        <begin position="20"/>
        <end position="77"/>
    </location>
</feature>
<keyword evidence="7" id="KW-1185">Reference proteome</keyword>
<comment type="caution">
    <text evidence="6">The sequence shown here is derived from an EMBL/GenBank/DDBJ whole genome shotgun (WGS) entry which is preliminary data.</text>
</comment>
<dbReference type="AlphaFoldDB" id="A0A225V5N8"/>
<keyword evidence="4" id="KW-0732">Signal</keyword>
<dbReference type="OrthoDB" id="111352at2759"/>
<evidence type="ECO:0000259" key="5">
    <source>
        <dbReference type="PROSITE" id="PS51465"/>
    </source>
</evidence>
<feature type="domain" description="Kazal-like" evidence="5">
    <location>
        <begin position="26"/>
        <end position="77"/>
    </location>
</feature>
<proteinExistence type="predicted"/>